<evidence type="ECO:0000259" key="5">
    <source>
        <dbReference type="PROSITE" id="PS01124"/>
    </source>
</evidence>
<dbReference type="EMBL" id="NMQW01000060">
    <property type="protein sequence ID" value="OXM82631.1"/>
    <property type="molecule type" value="Genomic_DNA"/>
</dbReference>
<keyword evidence="1" id="KW-0805">Transcription regulation</keyword>
<dbReference type="RefSeq" id="WP_094018521.1">
    <property type="nucleotide sequence ID" value="NZ_NMQW01000060.1"/>
</dbReference>
<evidence type="ECO:0000256" key="1">
    <source>
        <dbReference type="ARBA" id="ARBA00023015"/>
    </source>
</evidence>
<proteinExistence type="predicted"/>
<evidence type="ECO:0000313" key="6">
    <source>
        <dbReference type="EMBL" id="OXM82631.1"/>
    </source>
</evidence>
<dbReference type="GO" id="GO:0003700">
    <property type="term" value="F:DNA-binding transcription factor activity"/>
    <property type="evidence" value="ECO:0007669"/>
    <property type="project" value="InterPro"/>
</dbReference>
<protein>
    <recommendedName>
        <fullName evidence="5">HTH araC/xylS-type domain-containing protein</fullName>
    </recommendedName>
</protein>
<dbReference type="PROSITE" id="PS00041">
    <property type="entry name" value="HTH_ARAC_FAMILY_1"/>
    <property type="match status" value="1"/>
</dbReference>
<evidence type="ECO:0000256" key="4">
    <source>
        <dbReference type="SAM" id="Phobius"/>
    </source>
</evidence>
<keyword evidence="4" id="KW-1133">Transmembrane helix</keyword>
<reference evidence="6 7" key="1">
    <citation type="submission" date="2017-07" db="EMBL/GenBank/DDBJ databases">
        <title>Genome sequencing and assembly of Paenibacillus rigui.</title>
        <authorList>
            <person name="Mayilraj S."/>
        </authorList>
    </citation>
    <scope>NUCLEOTIDE SEQUENCE [LARGE SCALE GENOMIC DNA]</scope>
    <source>
        <strain evidence="6 7">JCM 16352</strain>
    </source>
</reference>
<dbReference type="InterPro" id="IPR018062">
    <property type="entry name" value="HTH_AraC-typ_CS"/>
</dbReference>
<evidence type="ECO:0000256" key="3">
    <source>
        <dbReference type="ARBA" id="ARBA00023163"/>
    </source>
</evidence>
<dbReference type="SMART" id="SM00342">
    <property type="entry name" value="HTH_ARAC"/>
    <property type="match status" value="1"/>
</dbReference>
<keyword evidence="7" id="KW-1185">Reference proteome</keyword>
<dbReference type="Proteomes" id="UP000215509">
    <property type="component" value="Unassembled WGS sequence"/>
</dbReference>
<feature type="domain" description="HTH araC/xylS-type" evidence="5">
    <location>
        <begin position="678"/>
        <end position="775"/>
    </location>
</feature>
<accession>A0A229UGZ5</accession>
<dbReference type="Pfam" id="PF12833">
    <property type="entry name" value="HTH_18"/>
    <property type="match status" value="1"/>
</dbReference>
<keyword evidence="3" id="KW-0804">Transcription</keyword>
<dbReference type="OrthoDB" id="1975037at2"/>
<dbReference type="PANTHER" id="PTHR43280:SF2">
    <property type="entry name" value="HTH-TYPE TRANSCRIPTIONAL REGULATOR EXSA"/>
    <property type="match status" value="1"/>
</dbReference>
<sequence length="777" mass="88518">MTGWLKRGYRTLLAKQQGRGGKFLHRLIWIGCLSVVVPTLAAGLIYYRVAMEREKNQIVDESKSSLVVMKDRTERMLQGMEKESLELAADSMITDLFAGRIVDQPVVWHLELVNKIALTKNANDFISEIYFYSNQESLVLSNNYGSIELNEYKYKQDIEQLMAAPSLTTQWMYLPDSQKEGLMSFVRKVPVGSRSEAQGVLVFQIDMSAMIRFLPQDTSVMPMGKELVFVSYPHRVKPLTEKTGERLETPGPLPGIRSIMDSSEGVGSFYEAGPDGKQAHYSFMKSMFGRTYVSIIPEELISDRLVWIRVITLLTLLFFVLLAVIFTYFSTKRAYSPIEQLIKHSKSLGAGRVQSSENEFDYIRTCLDYLSKETQRFGKYVEKIQPTLRERCLQQLVSGDYRWSGSLIQDCEAYGLAVKTSYVVMVVEVENVIRETRFLPGDQPIIAFAVANVIQELMDKNADLQGYVFPFQGRGIGLLQWDEAAEQEKLPRRTIEFAQSVCDSLSSFLSFEASVGIGRCYSHIADVPVSYKEAEVALQYRIYQDTASVLYIEDLENSKTRAIFRYPRELEGALVDSLSKGEIEHAGQALEQFTKLLQHSQSYHFIRQSYSVLLSAIITSMEKQGGNILDILEHNLFGQLESKQTSRDIIDWFKDVLFPLHQRLMSDLLNKAGLSAIRQICQHIQDHCTEDLTLVQCAELVGMSPSYVSRLFKKEMGINFLDYVVACKVEEAKRLLLETDRSISEIAAGIGYSERNLTRIFQRLVQMTPGMFRTTYR</sequence>
<dbReference type="GO" id="GO:0043565">
    <property type="term" value="F:sequence-specific DNA binding"/>
    <property type="evidence" value="ECO:0007669"/>
    <property type="project" value="InterPro"/>
</dbReference>
<dbReference type="Pfam" id="PF17853">
    <property type="entry name" value="GGDEF_2"/>
    <property type="match status" value="1"/>
</dbReference>
<dbReference type="Gene3D" id="1.10.10.60">
    <property type="entry name" value="Homeodomain-like"/>
    <property type="match status" value="2"/>
</dbReference>
<dbReference type="InterPro" id="IPR009057">
    <property type="entry name" value="Homeodomain-like_sf"/>
</dbReference>
<organism evidence="6 7">
    <name type="scientific">Paenibacillus rigui</name>
    <dbReference type="NCBI Taxonomy" id="554312"/>
    <lineage>
        <taxon>Bacteria</taxon>
        <taxon>Bacillati</taxon>
        <taxon>Bacillota</taxon>
        <taxon>Bacilli</taxon>
        <taxon>Bacillales</taxon>
        <taxon>Paenibacillaceae</taxon>
        <taxon>Paenibacillus</taxon>
    </lineage>
</organism>
<evidence type="ECO:0000313" key="7">
    <source>
        <dbReference type="Proteomes" id="UP000215509"/>
    </source>
</evidence>
<feature type="transmembrane region" description="Helical" evidence="4">
    <location>
        <begin position="306"/>
        <end position="329"/>
    </location>
</feature>
<dbReference type="InterPro" id="IPR018060">
    <property type="entry name" value="HTH_AraC"/>
</dbReference>
<dbReference type="SUPFAM" id="SSF46689">
    <property type="entry name" value="Homeodomain-like"/>
    <property type="match status" value="2"/>
</dbReference>
<dbReference type="PANTHER" id="PTHR43280">
    <property type="entry name" value="ARAC-FAMILY TRANSCRIPTIONAL REGULATOR"/>
    <property type="match status" value="1"/>
</dbReference>
<dbReference type="PROSITE" id="PS01124">
    <property type="entry name" value="HTH_ARAC_FAMILY_2"/>
    <property type="match status" value="1"/>
</dbReference>
<dbReference type="AlphaFoldDB" id="A0A229UGZ5"/>
<dbReference type="InterPro" id="IPR041522">
    <property type="entry name" value="CdaR_GGDEF"/>
</dbReference>
<comment type="caution">
    <text evidence="6">The sequence shown here is derived from an EMBL/GenBank/DDBJ whole genome shotgun (WGS) entry which is preliminary data.</text>
</comment>
<feature type="transmembrane region" description="Helical" evidence="4">
    <location>
        <begin position="27"/>
        <end position="47"/>
    </location>
</feature>
<evidence type="ECO:0000256" key="2">
    <source>
        <dbReference type="ARBA" id="ARBA00023125"/>
    </source>
</evidence>
<name>A0A229UGZ5_9BACL</name>
<keyword evidence="2" id="KW-0238">DNA-binding</keyword>
<gene>
    <name evidence="6" type="ORF">CF651_29875</name>
</gene>
<keyword evidence="4" id="KW-0812">Transmembrane</keyword>
<keyword evidence="4" id="KW-0472">Membrane</keyword>